<feature type="compositionally biased region" description="Gly residues" evidence="2">
    <location>
        <begin position="92"/>
        <end position="101"/>
    </location>
</feature>
<accession>A0A318KUK5</accession>
<organism evidence="3 4">
    <name type="scientific">Rivihabitans pingtungensis</name>
    <dbReference type="NCBI Taxonomy" id="1054498"/>
    <lineage>
        <taxon>Bacteria</taxon>
        <taxon>Pseudomonadati</taxon>
        <taxon>Pseudomonadota</taxon>
        <taxon>Betaproteobacteria</taxon>
        <taxon>Neisseriales</taxon>
        <taxon>Aquaspirillaceae</taxon>
        <taxon>Rivihabitans</taxon>
    </lineage>
</organism>
<evidence type="ECO:0000256" key="1">
    <source>
        <dbReference type="HAMAP-Rule" id="MF_01232"/>
    </source>
</evidence>
<dbReference type="OrthoDB" id="9788289at2"/>
<dbReference type="NCBIfam" id="NF003708">
    <property type="entry name" value="PRK05325.1-3"/>
    <property type="match status" value="1"/>
</dbReference>
<dbReference type="RefSeq" id="WP_110390566.1">
    <property type="nucleotide sequence ID" value="NZ_CALCOA010000095.1"/>
</dbReference>
<proteinExistence type="inferred from homology"/>
<dbReference type="PANTHER" id="PTHR30510">
    <property type="entry name" value="UPF0229 PROTEIN YEAH"/>
    <property type="match status" value="1"/>
</dbReference>
<dbReference type="NCBIfam" id="NF003707">
    <property type="entry name" value="PRK05325.1-2"/>
    <property type="match status" value="1"/>
</dbReference>
<gene>
    <name evidence="3" type="ORF">DFR34_10758</name>
</gene>
<sequence>MSHLIDRRLNGKNKSAVNRERFLRRFRAQIRQSVARAIKGRSITDISSGEKVSIPVRDVSEPTFHHGSGGTREVVHPGNEEFVTGDRIARPDGGGGAGRGGKASDQGGGEDDFAFELSREEFMNFFFEDLALPNLIKTQLTGNSEWKTVRAGYTSDGTPTNISIVRSLRGAQARRIALGAPSLARLHEAEEELDELLERCDEDDPQVRELRREIHQLREKASNIPFLDPFDLRYNNRARVPKPTSQAVMFCIMDVSGSMDEAKKDIAKRFFILLYLFLQKSYDKIELVFIRHHTSAMEVDEENFFHSRESGGTVVSSALVLMRDIIQQRYPTDEWNIYAAQASDGDNWDSDSANCGQLLDTQLLPLVQYFAYIEITEGEPQNLWYEYLRVQAGHPQFAMQKIRNVADIYPVFRELFKRQPSTGREPA</sequence>
<dbReference type="Proteomes" id="UP000247555">
    <property type="component" value="Unassembled WGS sequence"/>
</dbReference>
<name>A0A318KUK5_9NEIS</name>
<dbReference type="InterPro" id="IPR006698">
    <property type="entry name" value="UPF0229"/>
</dbReference>
<protein>
    <recommendedName>
        <fullName evidence="1">UPF0229 protein DFR34_10758</fullName>
    </recommendedName>
</protein>
<comment type="similarity">
    <text evidence="1">Belongs to the UPF0229 family.</text>
</comment>
<evidence type="ECO:0000313" key="4">
    <source>
        <dbReference type="Proteomes" id="UP000247555"/>
    </source>
</evidence>
<evidence type="ECO:0000313" key="3">
    <source>
        <dbReference type="EMBL" id="PXX79306.1"/>
    </source>
</evidence>
<dbReference type="PANTHER" id="PTHR30510:SF2">
    <property type="entry name" value="UPF0229 PROTEIN YEAH"/>
    <property type="match status" value="1"/>
</dbReference>
<dbReference type="HAMAP" id="MF_01232">
    <property type="entry name" value="UPF0229"/>
    <property type="match status" value="1"/>
</dbReference>
<reference evidence="3 4" key="1">
    <citation type="submission" date="2018-05" db="EMBL/GenBank/DDBJ databases">
        <title>Genomic Encyclopedia of Type Strains, Phase IV (KMG-IV): sequencing the most valuable type-strain genomes for metagenomic binning, comparative biology and taxonomic classification.</title>
        <authorList>
            <person name="Goeker M."/>
        </authorList>
    </citation>
    <scope>NUCLEOTIDE SEQUENCE [LARGE SCALE GENOMIC DNA]</scope>
    <source>
        <strain evidence="3 4">DSM 29661</strain>
    </source>
</reference>
<dbReference type="EMBL" id="QJKI01000007">
    <property type="protein sequence ID" value="PXX79306.1"/>
    <property type="molecule type" value="Genomic_DNA"/>
</dbReference>
<keyword evidence="4" id="KW-1185">Reference proteome</keyword>
<comment type="caution">
    <text evidence="3">The sequence shown here is derived from an EMBL/GenBank/DDBJ whole genome shotgun (WGS) entry which is preliminary data.</text>
</comment>
<dbReference type="AlphaFoldDB" id="A0A318KUK5"/>
<feature type="region of interest" description="Disordered" evidence="2">
    <location>
        <begin position="84"/>
        <end position="111"/>
    </location>
</feature>
<dbReference type="Pfam" id="PF04285">
    <property type="entry name" value="DUF444"/>
    <property type="match status" value="1"/>
</dbReference>
<evidence type="ECO:0000256" key="2">
    <source>
        <dbReference type="SAM" id="MobiDB-lite"/>
    </source>
</evidence>